<evidence type="ECO:0008006" key="6">
    <source>
        <dbReference type="Google" id="ProtNLM"/>
    </source>
</evidence>
<name>A0A1I5YQ19_9BACI</name>
<comment type="caution">
    <text evidence="4">The sequence shown here is derived from an EMBL/GenBank/DDBJ whole genome shotgun (WGS) entry which is preliminary data.</text>
</comment>
<dbReference type="Pfam" id="PF06114">
    <property type="entry name" value="Peptidase_M78"/>
    <property type="match status" value="1"/>
</dbReference>
<feature type="domain" description="IrrE N-terminal-like" evidence="2">
    <location>
        <begin position="182"/>
        <end position="286"/>
    </location>
</feature>
<dbReference type="Gene3D" id="1.10.10.2910">
    <property type="match status" value="1"/>
</dbReference>
<evidence type="ECO:0000313" key="5">
    <source>
        <dbReference type="Proteomes" id="UP000182762"/>
    </source>
</evidence>
<feature type="compositionally biased region" description="Basic and acidic residues" evidence="1">
    <location>
        <begin position="394"/>
        <end position="407"/>
    </location>
</feature>
<feature type="region of interest" description="Disordered" evidence="1">
    <location>
        <begin position="394"/>
        <end position="431"/>
    </location>
</feature>
<accession>A0A1I5YQ19</accession>
<protein>
    <recommendedName>
        <fullName evidence="6">ImmA/IrrE family metallo-endopeptidase</fullName>
    </recommendedName>
</protein>
<evidence type="ECO:0000313" key="4">
    <source>
        <dbReference type="EMBL" id="SFQ46303.1"/>
    </source>
</evidence>
<evidence type="ECO:0000256" key="1">
    <source>
        <dbReference type="SAM" id="MobiDB-lite"/>
    </source>
</evidence>
<evidence type="ECO:0000259" key="2">
    <source>
        <dbReference type="Pfam" id="PF06114"/>
    </source>
</evidence>
<dbReference type="InterPro" id="IPR010359">
    <property type="entry name" value="IrrE_HExxH"/>
</dbReference>
<dbReference type="Proteomes" id="UP000182762">
    <property type="component" value="Unassembled WGS sequence"/>
</dbReference>
<evidence type="ECO:0000259" key="3">
    <source>
        <dbReference type="Pfam" id="PF08401"/>
    </source>
</evidence>
<dbReference type="InterPro" id="IPR013610">
    <property type="entry name" value="ArdC_N"/>
</dbReference>
<gene>
    <name evidence="4" type="ORF">SAMN02745910_01475</name>
</gene>
<proteinExistence type="predicted"/>
<feature type="compositionally biased region" description="Basic residues" evidence="1">
    <location>
        <begin position="413"/>
        <end position="424"/>
    </location>
</feature>
<sequence length="431" mass="49310">MSKTYKKKSVEEKKKEVENLTKNMEKRIEQHFHSPQDLKEYLSFMGKFYQYSISNVALIQSQFPGAKAVGSFAFWKSKGFAVQKGEKGIGILVPQRTVPKFKDENGKWKSVNKATKEEKKLLEEGKKEVKDGGLYFSVGYTFDISQTNATTQDLPKIFPNRWIEGNIENYAALYKGMEAIAQKNGISIVEPRGELGAAKGVSYTLTKEVALNPRNSEKQNVKTLLHELTHATLHTKETFDNYTSAEKEFQAEMTAYTVASHFNIDTSDYSLDYLAHWTKGKEFKDKTQLLKEVHTTSVNFIETIEEHLQKGKEPLLAQEKRHQHETVPPSSENIGERLKASYTHYRQTLHQESPQDTDSILDCLTAGDNYHTSKQTALNKGWVGEKDIVKMEKQVDSSFQKEEKEKSPQASSLKKRTGKIKRKKSEYELER</sequence>
<feature type="domain" description="N-terminal" evidence="3">
    <location>
        <begin position="20"/>
        <end position="118"/>
    </location>
</feature>
<keyword evidence="5" id="KW-1185">Reference proteome</keyword>
<dbReference type="EMBL" id="FOXX01000003">
    <property type="protein sequence ID" value="SFQ46303.1"/>
    <property type="molecule type" value="Genomic_DNA"/>
</dbReference>
<dbReference type="Pfam" id="PF08401">
    <property type="entry name" value="ArdcN"/>
    <property type="match status" value="1"/>
</dbReference>
<organism evidence="4 5">
    <name type="scientific">Priestia endophytica DSM 13796</name>
    <dbReference type="NCBI Taxonomy" id="1121089"/>
    <lineage>
        <taxon>Bacteria</taxon>
        <taxon>Bacillati</taxon>
        <taxon>Bacillota</taxon>
        <taxon>Bacilli</taxon>
        <taxon>Bacillales</taxon>
        <taxon>Bacillaceae</taxon>
        <taxon>Priestia</taxon>
    </lineage>
</organism>
<reference evidence="4 5" key="1">
    <citation type="submission" date="2016-10" db="EMBL/GenBank/DDBJ databases">
        <authorList>
            <person name="Varghese N."/>
            <person name="Submissions S."/>
        </authorList>
    </citation>
    <scope>NUCLEOTIDE SEQUENCE [LARGE SCALE GENOMIC DNA]</scope>
    <source>
        <strain evidence="4 5">DSM 13796</strain>
    </source>
</reference>